<dbReference type="Pfam" id="PF13855">
    <property type="entry name" value="LRR_8"/>
    <property type="match status" value="4"/>
</dbReference>
<organism evidence="7 8">
    <name type="scientific">Periophthalmus magnuspinnatus</name>
    <dbReference type="NCBI Taxonomy" id="409849"/>
    <lineage>
        <taxon>Eukaryota</taxon>
        <taxon>Metazoa</taxon>
        <taxon>Chordata</taxon>
        <taxon>Craniata</taxon>
        <taxon>Vertebrata</taxon>
        <taxon>Euteleostomi</taxon>
        <taxon>Actinopterygii</taxon>
        <taxon>Neopterygii</taxon>
        <taxon>Teleostei</taxon>
        <taxon>Neoteleostei</taxon>
        <taxon>Acanthomorphata</taxon>
        <taxon>Gobiaria</taxon>
        <taxon>Gobiiformes</taxon>
        <taxon>Gobioidei</taxon>
        <taxon>Gobiidae</taxon>
        <taxon>Oxudercinae</taxon>
        <taxon>Periophthalmus</taxon>
    </lineage>
</organism>
<evidence type="ECO:0000256" key="2">
    <source>
        <dbReference type="ARBA" id="ARBA00022729"/>
    </source>
</evidence>
<evidence type="ECO:0000313" key="7">
    <source>
        <dbReference type="Ensembl" id="ENSPMGP00000006204.1"/>
    </source>
</evidence>
<dbReference type="FunFam" id="3.80.10.10:FF:000169">
    <property type="entry name" value="TLR4 interactor with leucine rich repeats"/>
    <property type="match status" value="1"/>
</dbReference>
<dbReference type="GO" id="GO:0005615">
    <property type="term" value="C:extracellular space"/>
    <property type="evidence" value="ECO:0007669"/>
    <property type="project" value="TreeGrafter"/>
</dbReference>
<feature type="region of interest" description="Disordered" evidence="4">
    <location>
        <begin position="451"/>
        <end position="497"/>
    </location>
</feature>
<dbReference type="FunFam" id="3.80.10.10:FF:001360">
    <property type="entry name" value="Uncharacterized protein"/>
    <property type="match status" value="1"/>
</dbReference>
<protein>
    <submittedName>
        <fullName evidence="7">Uncharacterized protein</fullName>
    </submittedName>
</protein>
<keyword evidence="5" id="KW-0472">Membrane</keyword>
<proteinExistence type="predicted"/>
<keyword evidence="2 6" id="KW-0732">Signal</keyword>
<feature type="signal peptide" evidence="6">
    <location>
        <begin position="1"/>
        <end position="22"/>
    </location>
</feature>
<keyword evidence="5" id="KW-0812">Transmembrane</keyword>
<dbReference type="InterPro" id="IPR001611">
    <property type="entry name" value="Leu-rich_rpt"/>
</dbReference>
<keyword evidence="3" id="KW-0677">Repeat</keyword>
<dbReference type="SUPFAM" id="SSF52058">
    <property type="entry name" value="L domain-like"/>
    <property type="match status" value="1"/>
</dbReference>
<sequence>IAYILYSLVWVILLLSTCLSSAFCPECCDCQNPIHLICTNRGLKQIPRDGSLTSEDVIVYSLGGNFITNISAYDLARYGNLKRLNLQYNQIRNIHPKAFEKLSKLEELYLGHNILSSIPPGTLQPLRKLTILYGNDNEIKKIPPELFANLDNLVKLRLDGNSLQVLKDTDFKSLTNLHYLHLESNQLQHIHPHAFSKLSNLRFLNLSHNKQKVLRNILTFSQLKALTTLLLSDNEIQHVAKGVFQNLQKLSKLALSNNRISRLDSGALQGLSGLRELLIDGNKLEEIPAGTLDSLESIEELDLSRNSIAKVDSLAFSRLKYLKVLKLKNNLLTSLSGDSFSLNTRLYDLDLHGNNWTCDCRLEELQRWMTEAHSLGRLLSVFVQCHYPVSLRGKYLDYVNTSQLQSISNWTHLCQGPRAPEESRAGEIMVKQAEEFGINSNVELIVVEEVQGDQSGPNLEETSENSDTRLVRSQPVPRSAGRKRKSKQKSKIIPTTDPPSITTSLYGINSFTPTNVSESDGNFDLLRLDLPVITDPCIFNQNFILNVSVDQITSSSVRVHWSTKDYHHYTQSRVANHREIHFRILFDRFGTIDKFPRYVYARSSAKYITLKELSSDVTYMVCVEGVVSGSICEVAPRDHCAGLVTLPENAKTKPLTLDLYLVTIATLGINAILFLMIGLVWLGRGLKRKLQKRKSAVHVRHMYSTRRQYRASNMAAAVAADFSSYQSSGVARLSPLEDRDLMEFPCERFLDSTTIRRGADMPRFTD</sequence>
<evidence type="ECO:0000256" key="4">
    <source>
        <dbReference type="SAM" id="MobiDB-lite"/>
    </source>
</evidence>
<feature type="compositionally biased region" description="Basic residues" evidence="4">
    <location>
        <begin position="480"/>
        <end position="490"/>
    </location>
</feature>
<dbReference type="PANTHER" id="PTHR24373">
    <property type="entry name" value="SLIT RELATED LEUCINE-RICH REPEAT NEURONAL PROTEIN"/>
    <property type="match status" value="1"/>
</dbReference>
<dbReference type="Ensembl" id="ENSPMGT00000006593.1">
    <property type="protein sequence ID" value="ENSPMGP00000006204.1"/>
    <property type="gene ID" value="ENSPMGG00000005227.1"/>
</dbReference>
<feature type="transmembrane region" description="Helical" evidence="5">
    <location>
        <begin position="659"/>
        <end position="683"/>
    </location>
</feature>
<dbReference type="SMART" id="SM00365">
    <property type="entry name" value="LRR_SD22"/>
    <property type="match status" value="7"/>
</dbReference>
<dbReference type="STRING" id="409849.ENSPMGP00000006204"/>
<keyword evidence="8" id="KW-1185">Reference proteome</keyword>
<evidence type="ECO:0000256" key="1">
    <source>
        <dbReference type="ARBA" id="ARBA00022614"/>
    </source>
</evidence>
<dbReference type="InterPro" id="IPR050328">
    <property type="entry name" value="Dev_Immune_Receptor"/>
</dbReference>
<reference evidence="7" key="1">
    <citation type="submission" date="2025-08" db="UniProtKB">
        <authorList>
            <consortium name="Ensembl"/>
        </authorList>
    </citation>
    <scope>IDENTIFICATION</scope>
</reference>
<dbReference type="InterPro" id="IPR003591">
    <property type="entry name" value="Leu-rich_rpt_typical-subtyp"/>
</dbReference>
<dbReference type="InterPro" id="IPR032675">
    <property type="entry name" value="LRR_dom_sf"/>
</dbReference>
<dbReference type="SMART" id="SM00369">
    <property type="entry name" value="LRR_TYP"/>
    <property type="match status" value="11"/>
</dbReference>
<accession>A0A3B3ZNZ9</accession>
<keyword evidence="1" id="KW-0433">Leucine-rich repeat</keyword>
<evidence type="ECO:0000313" key="8">
    <source>
        <dbReference type="Proteomes" id="UP000261520"/>
    </source>
</evidence>
<evidence type="ECO:0000256" key="3">
    <source>
        <dbReference type="ARBA" id="ARBA00022737"/>
    </source>
</evidence>
<dbReference type="Gene3D" id="3.80.10.10">
    <property type="entry name" value="Ribonuclease Inhibitor"/>
    <property type="match status" value="2"/>
</dbReference>
<dbReference type="Proteomes" id="UP000261520">
    <property type="component" value="Unplaced"/>
</dbReference>
<keyword evidence="5" id="KW-1133">Transmembrane helix</keyword>
<dbReference type="AlphaFoldDB" id="A0A3B3ZNZ9"/>
<dbReference type="PANTHER" id="PTHR24373:SF307">
    <property type="entry name" value="TLR4 INTERACTOR WITH LEUCINE RICH REPEATS"/>
    <property type="match status" value="1"/>
</dbReference>
<name>A0A3B3ZNZ9_9GOBI</name>
<dbReference type="GO" id="GO:0031012">
    <property type="term" value="C:extracellular matrix"/>
    <property type="evidence" value="ECO:0007669"/>
    <property type="project" value="TreeGrafter"/>
</dbReference>
<reference evidence="7" key="2">
    <citation type="submission" date="2025-09" db="UniProtKB">
        <authorList>
            <consortium name="Ensembl"/>
        </authorList>
    </citation>
    <scope>IDENTIFICATION</scope>
</reference>
<feature type="chain" id="PRO_5017421630" evidence="6">
    <location>
        <begin position="23"/>
        <end position="766"/>
    </location>
</feature>
<dbReference type="PROSITE" id="PS51450">
    <property type="entry name" value="LRR"/>
    <property type="match status" value="5"/>
</dbReference>
<evidence type="ECO:0000256" key="6">
    <source>
        <dbReference type="SAM" id="SignalP"/>
    </source>
</evidence>
<evidence type="ECO:0000256" key="5">
    <source>
        <dbReference type="SAM" id="Phobius"/>
    </source>
</evidence>